<dbReference type="Proteomes" id="UP000191171">
    <property type="component" value="Unassembled WGS sequence"/>
</dbReference>
<comment type="caution">
    <text evidence="1">The sequence shown here is derived from an EMBL/GenBank/DDBJ whole genome shotgun (WGS) entry which is preliminary data.</text>
</comment>
<organism evidence="1 2">
    <name type="scientific">Enterococcus faecium</name>
    <name type="common">Streptococcus faecium</name>
    <dbReference type="NCBI Taxonomy" id="1352"/>
    <lineage>
        <taxon>Bacteria</taxon>
        <taxon>Bacillati</taxon>
        <taxon>Bacillota</taxon>
        <taxon>Bacilli</taxon>
        <taxon>Lactobacillales</taxon>
        <taxon>Enterococcaceae</taxon>
        <taxon>Enterococcus</taxon>
    </lineage>
</organism>
<feature type="non-terminal residue" evidence="1">
    <location>
        <position position="26"/>
    </location>
</feature>
<protein>
    <submittedName>
        <fullName evidence="1">Uncharacterized protein</fullName>
    </submittedName>
</protein>
<reference evidence="1 2" key="1">
    <citation type="submission" date="2017-02" db="EMBL/GenBank/DDBJ databases">
        <title>Clonality and virulence of isolates of VRE in Hematopoietic Stem Cell Transplanted (HSCT) patients.</title>
        <authorList>
            <person name="Marchi A.P."/>
            <person name="Martins R.C."/>
            <person name="Marie S.K."/>
            <person name="Levin A.S."/>
            <person name="Costa S.F."/>
        </authorList>
    </citation>
    <scope>NUCLEOTIDE SEQUENCE [LARGE SCALE GENOMIC DNA]</scope>
    <source>
        <strain evidence="1 2">LIM1759</strain>
    </source>
</reference>
<accession>A0A1S8KU50</accession>
<proteinExistence type="predicted"/>
<dbReference type="AlphaFoldDB" id="A0A1S8KU50"/>
<sequence length="26" mass="3012">METTDTLLQLLQEAHKTNQAQQQTIQ</sequence>
<evidence type="ECO:0000313" key="2">
    <source>
        <dbReference type="Proteomes" id="UP000191171"/>
    </source>
</evidence>
<evidence type="ECO:0000313" key="1">
    <source>
        <dbReference type="EMBL" id="OOL83254.1"/>
    </source>
</evidence>
<name>A0A1S8KU50_ENTFC</name>
<gene>
    <name evidence="1" type="ORF">B1P95_04525</name>
</gene>
<dbReference type="EMBL" id="MVGJ01000020">
    <property type="protein sequence ID" value="OOL83254.1"/>
    <property type="molecule type" value="Genomic_DNA"/>
</dbReference>